<evidence type="ECO:0000256" key="5">
    <source>
        <dbReference type="ARBA" id="ARBA00022692"/>
    </source>
</evidence>
<feature type="transmembrane region" description="Helical" evidence="11">
    <location>
        <begin position="70"/>
        <end position="91"/>
    </location>
</feature>
<name>A0A016U445_9BILA</name>
<dbReference type="GO" id="GO:0015252">
    <property type="term" value="F:proton channel activity"/>
    <property type="evidence" value="ECO:0007669"/>
    <property type="project" value="InterPro"/>
</dbReference>
<evidence type="ECO:0000313" key="12">
    <source>
        <dbReference type="EMBL" id="EYC09925.1"/>
    </source>
</evidence>
<comment type="similarity">
    <text evidence="2">Belongs to the otopetrin family.</text>
</comment>
<keyword evidence="9 11" id="KW-0472">Membrane</keyword>
<protein>
    <submittedName>
        <fullName evidence="12">Uncharacterized protein</fullName>
    </submittedName>
</protein>
<keyword evidence="4" id="KW-1003">Cell membrane</keyword>
<dbReference type="EMBL" id="JARK01001394">
    <property type="protein sequence ID" value="EYC09925.1"/>
    <property type="molecule type" value="Genomic_DNA"/>
</dbReference>
<dbReference type="Pfam" id="PF03189">
    <property type="entry name" value="Otopetrin"/>
    <property type="match status" value="1"/>
</dbReference>
<dbReference type="PANTHER" id="PTHR21522:SF43">
    <property type="entry name" value="OTOPETRIN-2"/>
    <property type="match status" value="1"/>
</dbReference>
<feature type="transmembrane region" description="Helical" evidence="11">
    <location>
        <begin position="167"/>
        <end position="186"/>
    </location>
</feature>
<evidence type="ECO:0000256" key="2">
    <source>
        <dbReference type="ARBA" id="ARBA00006513"/>
    </source>
</evidence>
<dbReference type="PANTHER" id="PTHR21522">
    <property type="entry name" value="PROTON CHANNEL OTOP"/>
    <property type="match status" value="1"/>
</dbReference>
<dbReference type="InterPro" id="IPR004878">
    <property type="entry name" value="Otopetrin"/>
</dbReference>
<keyword evidence="7 11" id="KW-1133">Transmembrane helix</keyword>
<feature type="transmembrane region" description="Helical" evidence="11">
    <location>
        <begin position="214"/>
        <end position="232"/>
    </location>
</feature>
<evidence type="ECO:0000313" key="13">
    <source>
        <dbReference type="Proteomes" id="UP000024635"/>
    </source>
</evidence>
<evidence type="ECO:0000256" key="3">
    <source>
        <dbReference type="ARBA" id="ARBA00022448"/>
    </source>
</evidence>
<comment type="subcellular location">
    <subcellularLocation>
        <location evidence="1">Cell membrane</location>
        <topology evidence="1">Multi-pass membrane protein</topology>
    </subcellularLocation>
</comment>
<keyword evidence="6" id="KW-0375">Hydrogen ion transport</keyword>
<evidence type="ECO:0000256" key="7">
    <source>
        <dbReference type="ARBA" id="ARBA00022989"/>
    </source>
</evidence>
<accession>A0A016U445</accession>
<evidence type="ECO:0000256" key="8">
    <source>
        <dbReference type="ARBA" id="ARBA00023065"/>
    </source>
</evidence>
<dbReference type="AlphaFoldDB" id="A0A016U445"/>
<keyword evidence="13" id="KW-1185">Reference proteome</keyword>
<comment type="caution">
    <text evidence="12">The sequence shown here is derived from an EMBL/GenBank/DDBJ whole genome shotgun (WGS) entry which is preliminary data.</text>
</comment>
<sequence>MMVYPVDESATSHGLAYYADIKSSRSPAAGIPDDKINDGIKTEYTDASSPHFIQDTRTRMPWIANEEASAFFVNLLTCLYALIITIVALIIEVSPTWRDDILLANTIFFLFMYGIGIVFFIYCYLFAIHPQAYNFIIERLGQLKCLRCSRKWMIEKTNHPGEGAGTLYLRIGALLFGSAGIVLFGLELFTCIEKKTCTESVIAKLQLDLIRGKLGMMHLVSVNLWTWFRFVLAKNVHKLSKKAHQTTTETSPSSNEEEGAIGRVCGYIFQGQNVHDLYLVTDVMNRTLEVLIETTTAAATAPAAVLKQSLGAMDQFGDLATFLTTCIVEYSLIGAAMMFIQWKSIGIDSEHHHEEEKQKRKQKMRIDYSGSIIIWRKIASSWQPDWYNQGSVL</sequence>
<evidence type="ECO:0000256" key="1">
    <source>
        <dbReference type="ARBA" id="ARBA00004651"/>
    </source>
</evidence>
<keyword evidence="10" id="KW-0407">Ion channel</keyword>
<gene>
    <name evidence="12" type="primary">Acey_s0058.g2893</name>
    <name evidence="12" type="ORF">Y032_0058g2893</name>
</gene>
<organism evidence="12 13">
    <name type="scientific">Ancylostoma ceylanicum</name>
    <dbReference type="NCBI Taxonomy" id="53326"/>
    <lineage>
        <taxon>Eukaryota</taxon>
        <taxon>Metazoa</taxon>
        <taxon>Ecdysozoa</taxon>
        <taxon>Nematoda</taxon>
        <taxon>Chromadorea</taxon>
        <taxon>Rhabditida</taxon>
        <taxon>Rhabditina</taxon>
        <taxon>Rhabditomorpha</taxon>
        <taxon>Strongyloidea</taxon>
        <taxon>Ancylostomatidae</taxon>
        <taxon>Ancylostomatinae</taxon>
        <taxon>Ancylostoma</taxon>
    </lineage>
</organism>
<feature type="transmembrane region" description="Helical" evidence="11">
    <location>
        <begin position="103"/>
        <end position="127"/>
    </location>
</feature>
<evidence type="ECO:0000256" key="6">
    <source>
        <dbReference type="ARBA" id="ARBA00022781"/>
    </source>
</evidence>
<evidence type="ECO:0000256" key="9">
    <source>
        <dbReference type="ARBA" id="ARBA00023136"/>
    </source>
</evidence>
<evidence type="ECO:0000256" key="10">
    <source>
        <dbReference type="ARBA" id="ARBA00023303"/>
    </source>
</evidence>
<dbReference type="Proteomes" id="UP000024635">
    <property type="component" value="Unassembled WGS sequence"/>
</dbReference>
<dbReference type="GO" id="GO:0005886">
    <property type="term" value="C:plasma membrane"/>
    <property type="evidence" value="ECO:0007669"/>
    <property type="project" value="UniProtKB-SubCell"/>
</dbReference>
<keyword evidence="8" id="KW-0406">Ion transport</keyword>
<evidence type="ECO:0000256" key="11">
    <source>
        <dbReference type="SAM" id="Phobius"/>
    </source>
</evidence>
<dbReference type="OrthoDB" id="6429739at2759"/>
<keyword evidence="3" id="KW-0813">Transport</keyword>
<reference evidence="13" key="1">
    <citation type="journal article" date="2015" name="Nat. Genet.">
        <title>The genome and transcriptome of the zoonotic hookworm Ancylostoma ceylanicum identify infection-specific gene families.</title>
        <authorList>
            <person name="Schwarz E.M."/>
            <person name="Hu Y."/>
            <person name="Antoshechkin I."/>
            <person name="Miller M.M."/>
            <person name="Sternberg P.W."/>
            <person name="Aroian R.V."/>
        </authorList>
    </citation>
    <scope>NUCLEOTIDE SEQUENCE</scope>
    <source>
        <strain evidence="13">HY135</strain>
    </source>
</reference>
<evidence type="ECO:0000256" key="4">
    <source>
        <dbReference type="ARBA" id="ARBA00022475"/>
    </source>
</evidence>
<keyword evidence="5 11" id="KW-0812">Transmembrane</keyword>
<proteinExistence type="inferred from homology"/>